<dbReference type="Proteomes" id="UP000240322">
    <property type="component" value="Unassembled WGS sequence"/>
</dbReference>
<protein>
    <submittedName>
        <fullName evidence="2">Uncharacterized protein</fullName>
    </submittedName>
</protein>
<keyword evidence="1" id="KW-1133">Transmembrane helix</keyword>
<evidence type="ECO:0000256" key="1">
    <source>
        <dbReference type="SAM" id="Phobius"/>
    </source>
</evidence>
<evidence type="ECO:0000313" key="2">
    <source>
        <dbReference type="EMBL" id="PSN90106.1"/>
    </source>
</evidence>
<comment type="caution">
    <text evidence="2">The sequence shown here is derived from an EMBL/GenBank/DDBJ whole genome shotgun (WGS) entry which is preliminary data.</text>
</comment>
<accession>A0A2R6AUP5</accession>
<sequence length="117" mass="13201">MVMANRVNQWLLRRVLYLLSVYFVLVSTPQPTLLTTILYELNYVMMQFELPFSWSLFLTTAEILLMIIVSLLITILGVYLGFKKTLQAGGTLSRILRANRRASAGGSSSEVGRRGAR</sequence>
<gene>
    <name evidence="2" type="ORF">B9Q03_07585</name>
</gene>
<keyword evidence="1" id="KW-0472">Membrane</keyword>
<name>A0A2R6AUP5_9ARCH</name>
<dbReference type="EMBL" id="NEXE01000074">
    <property type="protein sequence ID" value="PSN90106.1"/>
    <property type="molecule type" value="Genomic_DNA"/>
</dbReference>
<dbReference type="AlphaFoldDB" id="A0A2R6AUP5"/>
<evidence type="ECO:0000313" key="3">
    <source>
        <dbReference type="Proteomes" id="UP000240322"/>
    </source>
</evidence>
<proteinExistence type="predicted"/>
<feature type="transmembrane region" description="Helical" evidence="1">
    <location>
        <begin position="58"/>
        <end position="82"/>
    </location>
</feature>
<keyword evidence="1" id="KW-0812">Transmembrane</keyword>
<reference evidence="2 3" key="1">
    <citation type="submission" date="2017-04" db="EMBL/GenBank/DDBJ databases">
        <title>Novel microbial lineages endemic to geothermal iron-oxide mats fill important gaps in the evolutionary history of Archaea.</title>
        <authorList>
            <person name="Jay Z.J."/>
            <person name="Beam J.P."/>
            <person name="Dlakic M."/>
            <person name="Rusch D.B."/>
            <person name="Kozubal M.A."/>
            <person name="Inskeep W.P."/>
        </authorList>
    </citation>
    <scope>NUCLEOTIDE SEQUENCE [LARGE SCALE GENOMIC DNA]</scope>
    <source>
        <strain evidence="2">OSP_D</strain>
    </source>
</reference>
<organism evidence="2 3">
    <name type="scientific">Candidatus Marsarchaeota G2 archaeon OSP_D</name>
    <dbReference type="NCBI Taxonomy" id="1978157"/>
    <lineage>
        <taxon>Archaea</taxon>
        <taxon>Candidatus Marsarchaeota</taxon>
        <taxon>Candidatus Marsarchaeota group 2</taxon>
    </lineage>
</organism>